<accession>A0A940P2D4</accession>
<dbReference type="RefSeq" id="WP_209525081.1">
    <property type="nucleotide sequence ID" value="NZ_JAEEGA010000002.1"/>
</dbReference>
<dbReference type="PANTHER" id="PTHR12110">
    <property type="entry name" value="HYDROXYPYRUVATE ISOMERASE"/>
    <property type="match status" value="1"/>
</dbReference>
<dbReference type="GO" id="GO:0016853">
    <property type="term" value="F:isomerase activity"/>
    <property type="evidence" value="ECO:0007669"/>
    <property type="project" value="UniProtKB-KW"/>
</dbReference>
<feature type="domain" description="Xylose isomerase-like TIM barrel" evidence="1">
    <location>
        <begin position="28"/>
        <end position="274"/>
    </location>
</feature>
<evidence type="ECO:0000313" key="2">
    <source>
        <dbReference type="EMBL" id="MBP1040189.1"/>
    </source>
</evidence>
<dbReference type="Gene3D" id="3.20.20.150">
    <property type="entry name" value="Divalent-metal-dependent TIM barrel enzymes"/>
    <property type="match status" value="1"/>
</dbReference>
<dbReference type="InterPro" id="IPR013022">
    <property type="entry name" value="Xyl_isomerase-like_TIM-brl"/>
</dbReference>
<organism evidence="2 3">
    <name type="scientific">Vagococcus allomyrinae</name>
    <dbReference type="NCBI Taxonomy" id="2794353"/>
    <lineage>
        <taxon>Bacteria</taxon>
        <taxon>Bacillati</taxon>
        <taxon>Bacillota</taxon>
        <taxon>Bacilli</taxon>
        <taxon>Lactobacillales</taxon>
        <taxon>Enterococcaceae</taxon>
        <taxon>Vagococcus</taxon>
    </lineage>
</organism>
<gene>
    <name evidence="2" type="ORF">I6N95_04100</name>
</gene>
<keyword evidence="2" id="KW-0413">Isomerase</keyword>
<protein>
    <submittedName>
        <fullName evidence="2">Sugar phosphate isomerase/epimerase</fullName>
    </submittedName>
</protein>
<proteinExistence type="predicted"/>
<dbReference type="InterPro" id="IPR050312">
    <property type="entry name" value="IolE/XylAMocC-like"/>
</dbReference>
<name>A0A940P2D4_9ENTE</name>
<sequence length="279" mass="30932">MFSIGVRGHDLSEKQTIADLGSALEELTIQTVQFAFNMSFPELVTPVSKLTSGLAMATRQALADKNVRIGVLSCYINMIHPDLVQREAALQRFETYLSYANSFGAPLVATETGCVHPEIHYTAENYTEKAFQDVVQVVKRLTKTAAQHGTLVGIEPGINHPIYSPEKTLALIAAVDATNLKIVLDPTNLITAETYQKQADIIQNCFDLFGHKIDVIHLKDFIVKAGQIIPVAFGEGVMDIPWFLNFLKDQKPGITIILEETKDRKIATAVESMKEWSDR</sequence>
<dbReference type="EMBL" id="JAEEGA010000002">
    <property type="protein sequence ID" value="MBP1040189.1"/>
    <property type="molecule type" value="Genomic_DNA"/>
</dbReference>
<comment type="caution">
    <text evidence="2">The sequence shown here is derived from an EMBL/GenBank/DDBJ whole genome shotgun (WGS) entry which is preliminary data.</text>
</comment>
<dbReference type="Proteomes" id="UP000674938">
    <property type="component" value="Unassembled WGS sequence"/>
</dbReference>
<dbReference type="PANTHER" id="PTHR12110:SF21">
    <property type="entry name" value="XYLOSE ISOMERASE-LIKE TIM BARREL DOMAIN-CONTAINING PROTEIN"/>
    <property type="match status" value="1"/>
</dbReference>
<reference evidence="2" key="1">
    <citation type="submission" date="2020-12" db="EMBL/GenBank/DDBJ databases">
        <title>Vagococcus allomyrinae sp. nov. and Enterococcus lavae sp. nov., isolated from the larvae of Allomyrina dichotoma.</title>
        <authorList>
            <person name="Lee S.D."/>
        </authorList>
    </citation>
    <scope>NUCLEOTIDE SEQUENCE</scope>
    <source>
        <strain evidence="2">BWB3-3</strain>
    </source>
</reference>
<evidence type="ECO:0000313" key="3">
    <source>
        <dbReference type="Proteomes" id="UP000674938"/>
    </source>
</evidence>
<dbReference type="InterPro" id="IPR036237">
    <property type="entry name" value="Xyl_isomerase-like_sf"/>
</dbReference>
<dbReference type="AlphaFoldDB" id="A0A940P2D4"/>
<dbReference type="SUPFAM" id="SSF51658">
    <property type="entry name" value="Xylose isomerase-like"/>
    <property type="match status" value="1"/>
</dbReference>
<dbReference type="Pfam" id="PF01261">
    <property type="entry name" value="AP_endonuc_2"/>
    <property type="match status" value="1"/>
</dbReference>
<keyword evidence="3" id="KW-1185">Reference proteome</keyword>
<evidence type="ECO:0000259" key="1">
    <source>
        <dbReference type="Pfam" id="PF01261"/>
    </source>
</evidence>